<comment type="catalytic activity">
    <reaction evidence="1">
        <text>Endopeptidase of broad specificity, hydrolyzing substrates of both cathepsin L and cathepsin B.</text>
        <dbReference type="EC" id="3.4.22.50"/>
    </reaction>
</comment>
<dbReference type="GO" id="GO:0006508">
    <property type="term" value="P:proteolysis"/>
    <property type="evidence" value="ECO:0007669"/>
    <property type="project" value="InterPro"/>
</dbReference>
<evidence type="ECO:0000256" key="5">
    <source>
        <dbReference type="ARBA" id="ARBA00022729"/>
    </source>
</evidence>
<sequence length="325" mass="36514">MKTFLLFFAIITSSVCGYDLLKAPDYFESFVANYNKMYNDTQEKAYRYKIFKHNLEEINIKNQVEDHAVFSINKFSDMSKSEIISKYTGLSLPSLMQENFCRAIILDGPPNKAPINFDWRQYNAVTPVRVQGNCGSCWAFSTLAGIESQYSIKYNKQISLSVQQLVDCDTSNMGCAGGLLHTALEQIINAGGGVLQEEDYPYKGVDKQCNLPHNNFAVQVLGCYRYIVMNEEKLKDVLRAVGPIPVAIDAASIVDYSRGIIRTCTYYGLNHAVLLVGYGVQDGVPYWTLKNTWGDDWGEHGYFRVRQNVNSCGIINDLASTAVIK</sequence>
<dbReference type="InterPro" id="IPR039417">
    <property type="entry name" value="Peptidase_C1A_papain-like"/>
</dbReference>
<dbReference type="InterPro" id="IPR000668">
    <property type="entry name" value="Peptidase_C1A_C"/>
</dbReference>
<dbReference type="Gene3D" id="3.90.70.10">
    <property type="entry name" value="Cysteine proteinases"/>
    <property type="match status" value="1"/>
</dbReference>
<evidence type="ECO:0000256" key="2">
    <source>
        <dbReference type="ARBA" id="ARBA00008455"/>
    </source>
</evidence>
<dbReference type="PROSITE" id="PS00639">
    <property type="entry name" value="THIOL_PROTEASE_HIS"/>
    <property type="match status" value="1"/>
</dbReference>
<keyword evidence="8" id="KW-1015">Disulfide bond</keyword>
<dbReference type="GO" id="GO:0008234">
    <property type="term" value="F:cysteine-type peptidase activity"/>
    <property type="evidence" value="ECO:0007669"/>
    <property type="project" value="InterPro"/>
</dbReference>
<dbReference type="SUPFAM" id="SSF54001">
    <property type="entry name" value="Cysteine proteinases"/>
    <property type="match status" value="1"/>
</dbReference>
<dbReference type="PANTHER" id="PTHR12411">
    <property type="entry name" value="CYSTEINE PROTEASE FAMILY C1-RELATED"/>
    <property type="match status" value="1"/>
</dbReference>
<dbReference type="PROSITE" id="PS00139">
    <property type="entry name" value="THIOL_PROTEASE_CYS"/>
    <property type="match status" value="1"/>
</dbReference>
<dbReference type="SMART" id="SM00645">
    <property type="entry name" value="Pept_C1"/>
    <property type="match status" value="1"/>
</dbReference>
<dbReference type="FunFam" id="3.90.70.10:FF:000332">
    <property type="entry name" value="Cathepsin L1"/>
    <property type="match status" value="1"/>
</dbReference>
<dbReference type="InterPro" id="IPR025660">
    <property type="entry name" value="Pept_his_AS"/>
</dbReference>
<evidence type="ECO:0000256" key="6">
    <source>
        <dbReference type="ARBA" id="ARBA00022801"/>
    </source>
</evidence>
<dbReference type="GeneID" id="5141910"/>
<feature type="domain" description="Cathepsin propeptide inhibitor" evidence="11">
    <location>
        <begin position="27"/>
        <end position="83"/>
    </location>
</feature>
<keyword evidence="7" id="KW-0865">Zymogen</keyword>
<reference evidence="12 13" key="1">
    <citation type="journal article" date="2009" name="BMC Genomics">
        <title>Genomic sequence, organization and characteristics of a new nucleopolyhedrovirus isolated from Clanis bilineata larva.</title>
        <authorList>
            <person name="Zhu S.Y."/>
            <person name="Yi J.P."/>
            <person name="Shen W.D."/>
            <person name="Wang L.Q."/>
            <person name="He H.G."/>
            <person name="Wang Y."/>
            <person name="Li B."/>
            <person name="Wang W.B."/>
        </authorList>
    </citation>
    <scope>NUCLEOTIDE SEQUENCE [LARGE SCALE GENOMIC DNA]</scope>
    <source>
        <strain evidence="12">DZ1</strain>
    </source>
</reference>
<evidence type="ECO:0000259" key="11">
    <source>
        <dbReference type="SMART" id="SM00848"/>
    </source>
</evidence>
<name>Q4PR56_9ABAC</name>
<keyword evidence="13" id="KW-1185">Reference proteome</keyword>
<dbReference type="EC" id="3.4.22.50" evidence="3"/>
<evidence type="ECO:0000256" key="1">
    <source>
        <dbReference type="ARBA" id="ARBA00000656"/>
    </source>
</evidence>
<comment type="similarity">
    <text evidence="2">Belongs to the peptidase C1 family.</text>
</comment>
<evidence type="ECO:0000256" key="9">
    <source>
        <dbReference type="ARBA" id="ARBA00031337"/>
    </source>
</evidence>
<dbReference type="Pfam" id="PF00112">
    <property type="entry name" value="Peptidase_C1"/>
    <property type="match status" value="1"/>
</dbReference>
<dbReference type="InterPro" id="IPR038765">
    <property type="entry name" value="Papain-like_cys_pep_sf"/>
</dbReference>
<dbReference type="PRINTS" id="PR00705">
    <property type="entry name" value="PAPAIN"/>
</dbReference>
<dbReference type="CDD" id="cd02248">
    <property type="entry name" value="Peptidase_C1A"/>
    <property type="match status" value="1"/>
</dbReference>
<feature type="domain" description="Peptidase C1A papain C-terminal" evidence="10">
    <location>
        <begin position="113"/>
        <end position="323"/>
    </location>
</feature>
<dbReference type="InterPro" id="IPR000169">
    <property type="entry name" value="Pept_cys_AS"/>
</dbReference>
<dbReference type="SMART" id="SM00848">
    <property type="entry name" value="Inhibitor_I29"/>
    <property type="match status" value="1"/>
</dbReference>
<dbReference type="Proteomes" id="UP000214353">
    <property type="component" value="Segment"/>
</dbReference>
<keyword evidence="6" id="KW-0378">Hydrolase</keyword>
<dbReference type="MEROPS" id="C01.083"/>
<evidence type="ECO:0000313" key="12">
    <source>
        <dbReference type="EMBL" id="AAY59557.1"/>
    </source>
</evidence>
<accession>Q4PR56</accession>
<dbReference type="KEGG" id="vg:5141910"/>
<protein>
    <recommendedName>
        <fullName evidence="4">Viral cathepsin</fullName>
        <ecNumber evidence="3">3.4.22.50</ecNumber>
    </recommendedName>
    <alternativeName>
        <fullName evidence="9">Cysteine proteinase</fullName>
    </alternativeName>
</protein>
<dbReference type="RefSeq" id="YP_717598.1">
    <property type="nucleotide sequence ID" value="NC_008293.1"/>
</dbReference>
<evidence type="ECO:0000256" key="3">
    <source>
        <dbReference type="ARBA" id="ARBA00012484"/>
    </source>
</evidence>
<organism evidence="12 13">
    <name type="scientific">Clanis bilineata nucleopolyhedrovirus</name>
    <dbReference type="NCBI Taxonomy" id="1307957"/>
    <lineage>
        <taxon>Viruses</taxon>
        <taxon>Viruses incertae sedis</taxon>
        <taxon>Naldaviricetes</taxon>
        <taxon>Lefavirales</taxon>
        <taxon>Baculoviridae</taxon>
        <taxon>Alphabaculovirus</taxon>
        <taxon>Alphabaculovirus clabilineatae</taxon>
    </lineage>
</organism>
<proteinExistence type="inferred from homology"/>
<evidence type="ECO:0000256" key="4">
    <source>
        <dbReference type="ARBA" id="ARBA00018042"/>
    </source>
</evidence>
<evidence type="ECO:0000256" key="8">
    <source>
        <dbReference type="ARBA" id="ARBA00023157"/>
    </source>
</evidence>
<dbReference type="PROSITE" id="PS00640">
    <property type="entry name" value="THIOL_PROTEASE_ASN"/>
    <property type="match status" value="1"/>
</dbReference>
<dbReference type="InterPro" id="IPR013128">
    <property type="entry name" value="Peptidase_C1A"/>
</dbReference>
<dbReference type="Pfam" id="PF08246">
    <property type="entry name" value="Inhibitor_I29"/>
    <property type="match status" value="1"/>
</dbReference>
<keyword evidence="5" id="KW-0732">Signal</keyword>
<evidence type="ECO:0000313" key="13">
    <source>
        <dbReference type="Proteomes" id="UP000214353"/>
    </source>
</evidence>
<evidence type="ECO:0000256" key="7">
    <source>
        <dbReference type="ARBA" id="ARBA00023145"/>
    </source>
</evidence>
<dbReference type="InterPro" id="IPR025661">
    <property type="entry name" value="Pept_asp_AS"/>
</dbReference>
<evidence type="ECO:0000259" key="10">
    <source>
        <dbReference type="SMART" id="SM00645"/>
    </source>
</evidence>
<dbReference type="InterPro" id="IPR013201">
    <property type="entry name" value="Prot_inhib_I29"/>
</dbReference>
<dbReference type="OrthoDB" id="4752at10239"/>
<dbReference type="EMBL" id="DQ504428">
    <property type="protein sequence ID" value="AAY59557.1"/>
    <property type="molecule type" value="Genomic_DNA"/>
</dbReference>